<gene>
    <name evidence="2" type="ORF">SAMN02745148_01586</name>
</gene>
<dbReference type="OrthoDB" id="1042522at2"/>
<dbReference type="EMBL" id="FQUJ01000006">
    <property type="protein sequence ID" value="SHF00816.1"/>
    <property type="molecule type" value="Genomic_DNA"/>
</dbReference>
<evidence type="ECO:0000313" key="2">
    <source>
        <dbReference type="EMBL" id="SHF00816.1"/>
    </source>
</evidence>
<dbReference type="Pfam" id="PF02498">
    <property type="entry name" value="Bro-N"/>
    <property type="match status" value="1"/>
</dbReference>
<organism evidence="2 3">
    <name type="scientific">Modicisalibacter ilicicola DSM 19980</name>
    <dbReference type="NCBI Taxonomy" id="1121942"/>
    <lineage>
        <taxon>Bacteria</taxon>
        <taxon>Pseudomonadati</taxon>
        <taxon>Pseudomonadota</taxon>
        <taxon>Gammaproteobacteria</taxon>
        <taxon>Oceanospirillales</taxon>
        <taxon>Halomonadaceae</taxon>
        <taxon>Modicisalibacter</taxon>
    </lineage>
</organism>
<proteinExistence type="predicted"/>
<dbReference type="InterPro" id="IPR003497">
    <property type="entry name" value="BRO_N_domain"/>
</dbReference>
<dbReference type="Proteomes" id="UP000184346">
    <property type="component" value="Unassembled WGS sequence"/>
</dbReference>
<reference evidence="2 3" key="1">
    <citation type="submission" date="2016-11" db="EMBL/GenBank/DDBJ databases">
        <authorList>
            <person name="Jaros S."/>
            <person name="Januszkiewicz K."/>
            <person name="Wedrychowicz H."/>
        </authorList>
    </citation>
    <scope>NUCLEOTIDE SEQUENCE [LARGE SCALE GENOMIC DNA]</scope>
    <source>
        <strain evidence="2 3">DSM 19980</strain>
    </source>
</reference>
<dbReference type="RefSeq" id="WP_072821510.1">
    <property type="nucleotide sequence ID" value="NZ_FQUJ01000006.1"/>
</dbReference>
<keyword evidence="3" id="KW-1185">Reference proteome</keyword>
<dbReference type="AlphaFoldDB" id="A0A1M4Y5B4"/>
<evidence type="ECO:0000259" key="1">
    <source>
        <dbReference type="PROSITE" id="PS51750"/>
    </source>
</evidence>
<feature type="domain" description="Bro-N" evidence="1">
    <location>
        <begin position="2"/>
        <end position="104"/>
    </location>
</feature>
<dbReference type="PANTHER" id="PTHR36180">
    <property type="entry name" value="DNA-BINDING PROTEIN-RELATED-RELATED"/>
    <property type="match status" value="1"/>
</dbReference>
<evidence type="ECO:0000313" key="3">
    <source>
        <dbReference type="Proteomes" id="UP000184346"/>
    </source>
</evidence>
<accession>A0A1M4Y5B4</accession>
<dbReference type="SMART" id="SM01040">
    <property type="entry name" value="Bro-N"/>
    <property type="match status" value="1"/>
</dbReference>
<sequence length="268" mass="30705">MTNALIPFNFGDNLIRSTVIEGKPWFVAKDIADALGYNNTSKAVNTHCKRVETCPTEMGGQVRHVQIIPNGDVYRLISRSKLPSAEQFEGWLFDEMLPELFRTGSYSVKGQQHKQHLEDQKNLHRNIDLAHKLTERIRREPNEELRHSLYAQLQVVHEAMGIAAPSLDAIGTRLHTNPTVDIDSFWEALDYFQANEIAYNHYDETDRLAINVPEIQRLAKKHGIPLPAPSQLRRGFKTNARHRLIGYTTVHSRILGRSVKCWTFSLEE</sequence>
<dbReference type="PROSITE" id="PS51750">
    <property type="entry name" value="BRO_N"/>
    <property type="match status" value="1"/>
</dbReference>
<dbReference type="PANTHER" id="PTHR36180:SF2">
    <property type="entry name" value="BRO FAMILY PROTEIN"/>
    <property type="match status" value="1"/>
</dbReference>
<protein>
    <submittedName>
        <fullName evidence="2">Prophage antirepressor</fullName>
    </submittedName>
</protein>
<name>A0A1M4Y5B4_9GAMM</name>